<dbReference type="GO" id="GO:0016787">
    <property type="term" value="F:hydrolase activity"/>
    <property type="evidence" value="ECO:0007669"/>
    <property type="project" value="UniProtKB-KW"/>
</dbReference>
<dbReference type="Pfam" id="PF04203">
    <property type="entry name" value="Sortase"/>
    <property type="match status" value="1"/>
</dbReference>
<proteinExistence type="predicted"/>
<accession>A0A4U2YN58</accession>
<evidence type="ECO:0000313" key="4">
    <source>
        <dbReference type="EMBL" id="TKI62420.1"/>
    </source>
</evidence>
<dbReference type="NCBIfam" id="TIGR01076">
    <property type="entry name" value="sortase_fam"/>
    <property type="match status" value="1"/>
</dbReference>
<keyword evidence="3" id="KW-1133">Transmembrane helix</keyword>
<keyword evidence="1" id="KW-0378">Hydrolase</keyword>
<dbReference type="Proteomes" id="UP000307808">
    <property type="component" value="Unassembled WGS sequence"/>
</dbReference>
<dbReference type="InterPro" id="IPR042003">
    <property type="entry name" value="Sortase_E"/>
</dbReference>
<dbReference type="CDD" id="cd05830">
    <property type="entry name" value="Sortase_E"/>
    <property type="match status" value="1"/>
</dbReference>
<keyword evidence="3" id="KW-0472">Membrane</keyword>
<keyword evidence="5" id="KW-1185">Reference proteome</keyword>
<dbReference type="AlphaFoldDB" id="A0A4U2YN58"/>
<name>A0A4U2YN58_9ACTN</name>
<dbReference type="Gene3D" id="2.40.260.10">
    <property type="entry name" value="Sortase"/>
    <property type="match status" value="1"/>
</dbReference>
<feature type="active site" description="Acyl-thioester intermediate" evidence="2">
    <location>
        <position position="195"/>
    </location>
</feature>
<evidence type="ECO:0000256" key="3">
    <source>
        <dbReference type="SAM" id="Phobius"/>
    </source>
</evidence>
<sequence length="226" mass="24428">MLCVTRTFRNLITSVIRLTAELALTAGFVLLLFAFYLLVWSNHRTEAAQDNLLAQFRTEAGKDGPAASKKRLDPGDGVAVLHIPKFGKDWAFVVVEGTDTDDLRNGPGRFSDSAMPGEVGNFAIAGHRATHGEPFANLDSVDEGDQIVVETGKEWLVYEITWSRIVAPSALEVIAPVAGHPGRKPTQSTMTLVTCHPRWGSTERLVVGSQLVERRKAAAGPPKGVA</sequence>
<dbReference type="NCBIfam" id="NF033747">
    <property type="entry name" value="class_E_sortase"/>
    <property type="match status" value="1"/>
</dbReference>
<evidence type="ECO:0000256" key="1">
    <source>
        <dbReference type="ARBA" id="ARBA00022801"/>
    </source>
</evidence>
<evidence type="ECO:0000313" key="5">
    <source>
        <dbReference type="Proteomes" id="UP000307808"/>
    </source>
</evidence>
<reference evidence="4 5" key="1">
    <citation type="submission" date="2019-04" db="EMBL/GenBank/DDBJ databases">
        <authorList>
            <person name="Dong K."/>
        </authorList>
    </citation>
    <scope>NUCLEOTIDE SEQUENCE [LARGE SCALE GENOMIC DNA]</scope>
    <source>
        <strain evidence="5">dk3543</strain>
    </source>
</reference>
<dbReference type="InterPro" id="IPR023365">
    <property type="entry name" value="Sortase_dom-sf"/>
</dbReference>
<keyword evidence="3" id="KW-0812">Transmembrane</keyword>
<organism evidence="4 5">
    <name type="scientific">Nocardioides jishulii</name>
    <dbReference type="NCBI Taxonomy" id="2575440"/>
    <lineage>
        <taxon>Bacteria</taxon>
        <taxon>Bacillati</taxon>
        <taxon>Actinomycetota</taxon>
        <taxon>Actinomycetes</taxon>
        <taxon>Propionibacteriales</taxon>
        <taxon>Nocardioidaceae</taxon>
        <taxon>Nocardioides</taxon>
    </lineage>
</organism>
<comment type="caution">
    <text evidence="4">The sequence shown here is derived from an EMBL/GenBank/DDBJ whole genome shotgun (WGS) entry which is preliminary data.</text>
</comment>
<feature type="active site" description="Proton donor/acceptor" evidence="2">
    <location>
        <position position="127"/>
    </location>
</feature>
<dbReference type="InterPro" id="IPR005754">
    <property type="entry name" value="Sortase"/>
</dbReference>
<evidence type="ECO:0000256" key="2">
    <source>
        <dbReference type="PIRSR" id="PIRSR605754-1"/>
    </source>
</evidence>
<dbReference type="EMBL" id="SZPY01000002">
    <property type="protein sequence ID" value="TKI62420.1"/>
    <property type="molecule type" value="Genomic_DNA"/>
</dbReference>
<dbReference type="InterPro" id="IPR053465">
    <property type="entry name" value="Sortase_Class_E"/>
</dbReference>
<feature type="transmembrane region" description="Helical" evidence="3">
    <location>
        <begin position="21"/>
        <end position="40"/>
    </location>
</feature>
<gene>
    <name evidence="4" type="ORF">FC770_08495</name>
</gene>
<dbReference type="OrthoDB" id="5242879at2"/>
<protein>
    <submittedName>
        <fullName evidence="4">Class E sortase</fullName>
    </submittedName>
</protein>
<dbReference type="SUPFAM" id="SSF63817">
    <property type="entry name" value="Sortase"/>
    <property type="match status" value="1"/>
</dbReference>